<protein>
    <submittedName>
        <fullName evidence="3">Tripartite tricarboxylate transporter substrate binding protein</fullName>
    </submittedName>
</protein>
<evidence type="ECO:0000256" key="2">
    <source>
        <dbReference type="SAM" id="SignalP"/>
    </source>
</evidence>
<dbReference type="Gene3D" id="3.40.190.150">
    <property type="entry name" value="Bordetella uptake gene, domain 1"/>
    <property type="match status" value="1"/>
</dbReference>
<dbReference type="SUPFAM" id="SSF53850">
    <property type="entry name" value="Periplasmic binding protein-like II"/>
    <property type="match status" value="1"/>
</dbReference>
<feature type="signal peptide" evidence="2">
    <location>
        <begin position="1"/>
        <end position="23"/>
    </location>
</feature>
<evidence type="ECO:0000313" key="3">
    <source>
        <dbReference type="EMBL" id="GAA4347229.1"/>
    </source>
</evidence>
<keyword evidence="4" id="KW-1185">Reference proteome</keyword>
<dbReference type="PANTHER" id="PTHR42928">
    <property type="entry name" value="TRICARBOXYLATE-BINDING PROTEIN"/>
    <property type="match status" value="1"/>
</dbReference>
<evidence type="ECO:0000256" key="1">
    <source>
        <dbReference type="ARBA" id="ARBA00006987"/>
    </source>
</evidence>
<feature type="chain" id="PRO_5046771489" evidence="2">
    <location>
        <begin position="24"/>
        <end position="326"/>
    </location>
</feature>
<dbReference type="PROSITE" id="PS51318">
    <property type="entry name" value="TAT"/>
    <property type="match status" value="1"/>
</dbReference>
<proteinExistence type="inferred from homology"/>
<keyword evidence="2" id="KW-0732">Signal</keyword>
<comment type="caution">
    <text evidence="3">The sequence shown here is derived from an EMBL/GenBank/DDBJ whole genome shotgun (WGS) entry which is preliminary data.</text>
</comment>
<organism evidence="3 4">
    <name type="scientific">Variovorax defluvii</name>
    <dbReference type="NCBI Taxonomy" id="913761"/>
    <lineage>
        <taxon>Bacteria</taxon>
        <taxon>Pseudomonadati</taxon>
        <taxon>Pseudomonadota</taxon>
        <taxon>Betaproteobacteria</taxon>
        <taxon>Burkholderiales</taxon>
        <taxon>Comamonadaceae</taxon>
        <taxon>Variovorax</taxon>
    </lineage>
</organism>
<dbReference type="Proteomes" id="UP001500975">
    <property type="component" value="Unassembled WGS sequence"/>
</dbReference>
<dbReference type="Pfam" id="PF03401">
    <property type="entry name" value="TctC"/>
    <property type="match status" value="1"/>
</dbReference>
<name>A0ABP8HY39_9BURK</name>
<accession>A0ABP8HY39</accession>
<comment type="similarity">
    <text evidence="1">Belongs to the UPF0065 (bug) family.</text>
</comment>
<dbReference type="InterPro" id="IPR006311">
    <property type="entry name" value="TAT_signal"/>
</dbReference>
<evidence type="ECO:0000313" key="4">
    <source>
        <dbReference type="Proteomes" id="UP001500975"/>
    </source>
</evidence>
<dbReference type="InterPro" id="IPR042100">
    <property type="entry name" value="Bug_dom1"/>
</dbReference>
<dbReference type="EMBL" id="BAABGJ010000046">
    <property type="protein sequence ID" value="GAA4347229.1"/>
    <property type="molecule type" value="Genomic_DNA"/>
</dbReference>
<dbReference type="Gene3D" id="3.40.190.10">
    <property type="entry name" value="Periplasmic binding protein-like II"/>
    <property type="match status" value="1"/>
</dbReference>
<dbReference type="RefSeq" id="WP_345539119.1">
    <property type="nucleotide sequence ID" value="NZ_BAABGJ010000046.1"/>
</dbReference>
<sequence length="326" mass="34568">MHTTRRQLLVALATASLAPAAMASDFPSRPIKILVGFAPGGSTDVVARFYAQKMSEILKAPVIVDNKPGAGQMVAIRALQAAQADGYTLYLGTASALSQLPAIRSDLSYNTLKDFSMVGLMATAPGVVLVSPKLKVGSLRELARLPEASAGTLNYASSGVGSASHLQTEYLKQVTGIKMAHIPFKADADIMREMYAGTVQFGLTPAQGAMASISSGKVKALAVTGSHRLKSLPDVPSLKELDFKGIEGIDPYSYYGLVGPIGLPSDVVAKLNSAINKVSSDPAVIKQLREHLNFEPEVGSPDRLRKFIQADIDKWAAFGKLVKLTE</sequence>
<dbReference type="PANTHER" id="PTHR42928:SF5">
    <property type="entry name" value="BLR1237 PROTEIN"/>
    <property type="match status" value="1"/>
</dbReference>
<dbReference type="CDD" id="cd07012">
    <property type="entry name" value="PBP2_Bug_TTT"/>
    <property type="match status" value="1"/>
</dbReference>
<dbReference type="PIRSF" id="PIRSF017082">
    <property type="entry name" value="YflP"/>
    <property type="match status" value="1"/>
</dbReference>
<gene>
    <name evidence="3" type="ORF">GCM10023165_32210</name>
</gene>
<reference evidence="4" key="1">
    <citation type="journal article" date="2019" name="Int. J. Syst. Evol. Microbiol.">
        <title>The Global Catalogue of Microorganisms (GCM) 10K type strain sequencing project: providing services to taxonomists for standard genome sequencing and annotation.</title>
        <authorList>
            <consortium name="The Broad Institute Genomics Platform"/>
            <consortium name="The Broad Institute Genome Sequencing Center for Infectious Disease"/>
            <person name="Wu L."/>
            <person name="Ma J."/>
        </authorList>
    </citation>
    <scope>NUCLEOTIDE SEQUENCE [LARGE SCALE GENOMIC DNA]</scope>
    <source>
        <strain evidence="4">JCM 17804</strain>
    </source>
</reference>
<dbReference type="InterPro" id="IPR005064">
    <property type="entry name" value="BUG"/>
</dbReference>